<dbReference type="KEGG" id="cdet:87951647"/>
<accession>A0AAX4J3J1</accession>
<dbReference type="EMBL" id="CP137314">
    <property type="protein sequence ID" value="WQF90133.1"/>
    <property type="molecule type" value="Genomic_DNA"/>
</dbReference>
<keyword evidence="3" id="KW-1185">Reference proteome</keyword>
<proteinExistence type="predicted"/>
<gene>
    <name evidence="2" type="ORF">CDEST_15147</name>
</gene>
<feature type="region of interest" description="Disordered" evidence="1">
    <location>
        <begin position="26"/>
        <end position="130"/>
    </location>
</feature>
<evidence type="ECO:0000313" key="2">
    <source>
        <dbReference type="EMBL" id="WQF90133.1"/>
    </source>
</evidence>
<feature type="compositionally biased region" description="Basic residues" evidence="1">
    <location>
        <begin position="121"/>
        <end position="130"/>
    </location>
</feature>
<dbReference type="Proteomes" id="UP001322277">
    <property type="component" value="Chromosome 10"/>
</dbReference>
<reference evidence="3" key="1">
    <citation type="journal article" date="2023" name="bioRxiv">
        <title>Complete genome of the Medicago anthracnose fungus, Colletotrichum destructivum, reveals a mini-chromosome-like region within a core chromosome.</title>
        <authorList>
            <person name="Lapalu N."/>
            <person name="Simon A."/>
            <person name="Lu A."/>
            <person name="Plaumann P.-L."/>
            <person name="Amselem J."/>
            <person name="Pigne S."/>
            <person name="Auger A."/>
            <person name="Koch C."/>
            <person name="Dallery J.-F."/>
            <person name="O'Connell R.J."/>
        </authorList>
    </citation>
    <scope>NUCLEOTIDE SEQUENCE [LARGE SCALE GENOMIC DNA]</scope>
    <source>
        <strain evidence="3">CBS 520.97</strain>
    </source>
</reference>
<dbReference type="AlphaFoldDB" id="A0AAX4J3J1"/>
<sequence length="130" mass="14626">MEDTSISAAMPRRRFLVDCSPHLSCQLRPSIPRASRQIRKPSPKRTNSPSLHRGSYTHGRTPFDLSSVYMRVRRPSMSGQDDEQGGQKDRAACLRRTAARNRGRLLTAEGGSSSPESYVPRRWKATNKIS</sequence>
<protein>
    <submittedName>
        <fullName evidence="2">Uncharacterized protein</fullName>
    </submittedName>
</protein>
<organism evidence="2 3">
    <name type="scientific">Colletotrichum destructivum</name>
    <dbReference type="NCBI Taxonomy" id="34406"/>
    <lineage>
        <taxon>Eukaryota</taxon>
        <taxon>Fungi</taxon>
        <taxon>Dikarya</taxon>
        <taxon>Ascomycota</taxon>
        <taxon>Pezizomycotina</taxon>
        <taxon>Sordariomycetes</taxon>
        <taxon>Hypocreomycetidae</taxon>
        <taxon>Glomerellales</taxon>
        <taxon>Glomerellaceae</taxon>
        <taxon>Colletotrichum</taxon>
        <taxon>Colletotrichum destructivum species complex</taxon>
    </lineage>
</organism>
<name>A0AAX4J3J1_9PEZI</name>
<dbReference type="RefSeq" id="XP_062787354.1">
    <property type="nucleotide sequence ID" value="XM_062931303.1"/>
</dbReference>
<evidence type="ECO:0000313" key="3">
    <source>
        <dbReference type="Proteomes" id="UP001322277"/>
    </source>
</evidence>
<dbReference type="GeneID" id="87951647"/>
<evidence type="ECO:0000256" key="1">
    <source>
        <dbReference type="SAM" id="MobiDB-lite"/>
    </source>
</evidence>